<dbReference type="AlphaFoldDB" id="A0AA39IAW6"/>
<accession>A0AA39IAW6</accession>
<dbReference type="Proteomes" id="UP001175271">
    <property type="component" value="Unassembled WGS sequence"/>
</dbReference>
<dbReference type="InterPro" id="IPR000609">
    <property type="entry name" value="7TM_GPCR_serpentine_rcpt_Srg"/>
</dbReference>
<dbReference type="EMBL" id="JAUCMV010000002">
    <property type="protein sequence ID" value="KAK0419833.1"/>
    <property type="molecule type" value="Genomic_DNA"/>
</dbReference>
<comment type="caution">
    <text evidence="7">The sequence shown here is derived from an EMBL/GenBank/DDBJ whole genome shotgun (WGS) entry which is preliminary data.</text>
</comment>
<feature type="transmembrane region" description="Helical" evidence="6">
    <location>
        <begin position="102"/>
        <end position="126"/>
    </location>
</feature>
<evidence type="ECO:0000256" key="6">
    <source>
        <dbReference type="RuleBase" id="RU280813"/>
    </source>
</evidence>
<evidence type="ECO:0000256" key="5">
    <source>
        <dbReference type="ARBA" id="ARBA00023136"/>
    </source>
</evidence>
<protein>
    <recommendedName>
        <fullName evidence="6">Serpentine receptor class gamma</fullName>
    </recommendedName>
</protein>
<dbReference type="Pfam" id="PF02118">
    <property type="entry name" value="Srg"/>
    <property type="match status" value="1"/>
</dbReference>
<feature type="transmembrane region" description="Helical" evidence="6">
    <location>
        <begin position="222"/>
        <end position="245"/>
    </location>
</feature>
<dbReference type="SUPFAM" id="SSF81321">
    <property type="entry name" value="Family A G protein-coupled receptor-like"/>
    <property type="match status" value="1"/>
</dbReference>
<dbReference type="PANTHER" id="PTHR31627:SF31">
    <property type="entry name" value="SERPENTINE RECEPTOR CLASS GAMMA"/>
    <property type="match status" value="1"/>
</dbReference>
<feature type="transmembrane region" description="Helical" evidence="6">
    <location>
        <begin position="50"/>
        <end position="72"/>
    </location>
</feature>
<evidence type="ECO:0000256" key="2">
    <source>
        <dbReference type="ARBA" id="ARBA00005692"/>
    </source>
</evidence>
<comment type="similarity">
    <text evidence="2 6">Belongs to the nematode receptor-like protein srg family.</text>
</comment>
<keyword evidence="4 6" id="KW-1133">Transmembrane helix</keyword>
<dbReference type="PRINTS" id="PR00698">
    <property type="entry name" value="TMPROTEINSRG"/>
</dbReference>
<dbReference type="GO" id="GO:0016020">
    <property type="term" value="C:membrane"/>
    <property type="evidence" value="ECO:0007669"/>
    <property type="project" value="UniProtKB-SubCell"/>
</dbReference>
<feature type="transmembrane region" description="Helical" evidence="6">
    <location>
        <begin position="188"/>
        <end position="210"/>
    </location>
</feature>
<dbReference type="PANTHER" id="PTHR31627">
    <property type="entry name" value="SERPENTINE RECEPTOR CLASS GAMMA-RELATED"/>
    <property type="match status" value="1"/>
</dbReference>
<dbReference type="InterPro" id="IPR051119">
    <property type="entry name" value="Nematode_SR-like"/>
</dbReference>
<evidence type="ECO:0000256" key="4">
    <source>
        <dbReference type="ARBA" id="ARBA00022989"/>
    </source>
</evidence>
<sequence length="307" mass="35684">MEVDEPRENRMKIVLLFVTIGYSIPCYIFHLLTIYILCAHRFRHRFQYSFYTLFKIQCVLDVCFQVINAVMFRLPYSTLANKLLTDVASIRRGAVPTVGHFLYYYLFYANTFSIALVSSNRIVIMVLPKRVHEGWNRVLPYLLIALFVIPIALTWHIPIGGSFFVESEDAFTPDHNKVFGIRNSQYTFFLHTIIDTFVLIVNLIIIGFIVKNRKKGINWPEIKLFMLTVFNFACQCVRDVFQFLAYSQLCETCYATIFLVHPFMIDAATLLNPWFLLATSMAFRKSVKELLPFKYSGAKRVSVVPTI</sequence>
<proteinExistence type="inferred from homology"/>
<organism evidence="7 8">
    <name type="scientific">Steinernema hermaphroditum</name>
    <dbReference type="NCBI Taxonomy" id="289476"/>
    <lineage>
        <taxon>Eukaryota</taxon>
        <taxon>Metazoa</taxon>
        <taxon>Ecdysozoa</taxon>
        <taxon>Nematoda</taxon>
        <taxon>Chromadorea</taxon>
        <taxon>Rhabditida</taxon>
        <taxon>Tylenchina</taxon>
        <taxon>Panagrolaimomorpha</taxon>
        <taxon>Strongyloidoidea</taxon>
        <taxon>Steinernematidae</taxon>
        <taxon>Steinernema</taxon>
    </lineage>
</organism>
<keyword evidence="8" id="KW-1185">Reference proteome</keyword>
<feature type="transmembrane region" description="Helical" evidence="6">
    <location>
        <begin position="138"/>
        <end position="157"/>
    </location>
</feature>
<gene>
    <name evidence="7" type="ORF">QR680_014354</name>
</gene>
<evidence type="ECO:0000256" key="3">
    <source>
        <dbReference type="ARBA" id="ARBA00022692"/>
    </source>
</evidence>
<keyword evidence="5 6" id="KW-0472">Membrane</keyword>
<evidence type="ECO:0000313" key="7">
    <source>
        <dbReference type="EMBL" id="KAK0419833.1"/>
    </source>
</evidence>
<feature type="transmembrane region" description="Helical" evidence="6">
    <location>
        <begin position="13"/>
        <end position="38"/>
    </location>
</feature>
<feature type="transmembrane region" description="Helical" evidence="6">
    <location>
        <begin position="257"/>
        <end position="278"/>
    </location>
</feature>
<name>A0AA39IAW6_9BILA</name>
<dbReference type="GO" id="GO:0007606">
    <property type="term" value="P:sensory perception of chemical stimulus"/>
    <property type="evidence" value="ECO:0007669"/>
    <property type="project" value="UniProtKB-UniRule"/>
</dbReference>
<dbReference type="GO" id="GO:0004888">
    <property type="term" value="F:transmembrane signaling receptor activity"/>
    <property type="evidence" value="ECO:0007669"/>
    <property type="project" value="InterPro"/>
</dbReference>
<dbReference type="Gene3D" id="1.20.1070.10">
    <property type="entry name" value="Rhodopsin 7-helix transmembrane proteins"/>
    <property type="match status" value="1"/>
</dbReference>
<reference evidence="7" key="1">
    <citation type="submission" date="2023-06" db="EMBL/GenBank/DDBJ databases">
        <title>Genomic analysis of the entomopathogenic nematode Steinernema hermaphroditum.</title>
        <authorList>
            <person name="Schwarz E.M."/>
            <person name="Heppert J.K."/>
            <person name="Baniya A."/>
            <person name="Schwartz H.T."/>
            <person name="Tan C.-H."/>
            <person name="Antoshechkin I."/>
            <person name="Sternberg P.W."/>
            <person name="Goodrich-Blair H."/>
            <person name="Dillman A.R."/>
        </authorList>
    </citation>
    <scope>NUCLEOTIDE SEQUENCE</scope>
    <source>
        <strain evidence="7">PS9179</strain>
        <tissue evidence="7">Whole animal</tissue>
    </source>
</reference>
<evidence type="ECO:0000256" key="1">
    <source>
        <dbReference type="ARBA" id="ARBA00004141"/>
    </source>
</evidence>
<keyword evidence="3 6" id="KW-0812">Transmembrane</keyword>
<evidence type="ECO:0000313" key="8">
    <source>
        <dbReference type="Proteomes" id="UP001175271"/>
    </source>
</evidence>
<comment type="subcellular location">
    <subcellularLocation>
        <location evidence="1">Membrane</location>
        <topology evidence="1">Multi-pass membrane protein</topology>
    </subcellularLocation>
</comment>